<dbReference type="EMBL" id="VBAI01000012">
    <property type="protein sequence ID" value="TMJ12985.1"/>
    <property type="molecule type" value="Genomic_DNA"/>
</dbReference>
<evidence type="ECO:0000256" key="1">
    <source>
        <dbReference type="ARBA" id="ARBA00004141"/>
    </source>
</evidence>
<organism evidence="6 7">
    <name type="scientific">Candidatus Segetimicrobium genomatis</name>
    <dbReference type="NCBI Taxonomy" id="2569760"/>
    <lineage>
        <taxon>Bacteria</taxon>
        <taxon>Bacillati</taxon>
        <taxon>Candidatus Sysuimicrobiota</taxon>
        <taxon>Candidatus Sysuimicrobiia</taxon>
        <taxon>Candidatus Sysuimicrobiales</taxon>
        <taxon>Candidatus Segetimicrobiaceae</taxon>
        <taxon>Candidatus Segetimicrobium</taxon>
    </lineage>
</organism>
<keyword evidence="5" id="KW-0653">Protein transport</keyword>
<keyword evidence="2 5" id="KW-0812">Transmembrane</keyword>
<dbReference type="GO" id="GO:0009977">
    <property type="term" value="F:proton motive force dependent protein transmembrane transporter activity"/>
    <property type="evidence" value="ECO:0007669"/>
    <property type="project" value="TreeGrafter"/>
</dbReference>
<dbReference type="GO" id="GO:0043953">
    <property type="term" value="P:protein transport by the Tat complex"/>
    <property type="evidence" value="ECO:0007669"/>
    <property type="project" value="UniProtKB-UniRule"/>
</dbReference>
<dbReference type="NCBIfam" id="TIGR00945">
    <property type="entry name" value="tatC"/>
    <property type="match status" value="1"/>
</dbReference>
<evidence type="ECO:0000256" key="3">
    <source>
        <dbReference type="ARBA" id="ARBA00022989"/>
    </source>
</evidence>
<dbReference type="PRINTS" id="PR01840">
    <property type="entry name" value="TATCFAMILY"/>
</dbReference>
<feature type="transmembrane region" description="Helical" evidence="5">
    <location>
        <begin position="187"/>
        <end position="203"/>
    </location>
</feature>
<evidence type="ECO:0000256" key="2">
    <source>
        <dbReference type="ARBA" id="ARBA00022692"/>
    </source>
</evidence>
<dbReference type="Pfam" id="PF00902">
    <property type="entry name" value="TatC"/>
    <property type="match status" value="1"/>
</dbReference>
<dbReference type="HAMAP" id="MF_00902">
    <property type="entry name" value="TatC"/>
    <property type="match status" value="1"/>
</dbReference>
<accession>A0A537LYB1</accession>
<keyword evidence="5" id="KW-0813">Transport</keyword>
<evidence type="ECO:0000313" key="6">
    <source>
        <dbReference type="EMBL" id="TMJ12985.1"/>
    </source>
</evidence>
<feature type="transmembrane region" description="Helical" evidence="5">
    <location>
        <begin position="64"/>
        <end position="84"/>
    </location>
</feature>
<dbReference type="Proteomes" id="UP000315217">
    <property type="component" value="Unassembled WGS sequence"/>
</dbReference>
<comment type="subunit">
    <text evidence="5">Forms a complex with TatA.</text>
</comment>
<reference evidence="6 7" key="1">
    <citation type="journal article" date="2019" name="Nat. Microbiol.">
        <title>Mediterranean grassland soil C-N compound turnover is dependent on rainfall and depth, and is mediated by genomically divergent microorganisms.</title>
        <authorList>
            <person name="Diamond S."/>
            <person name="Andeer P.F."/>
            <person name="Li Z."/>
            <person name="Crits-Christoph A."/>
            <person name="Burstein D."/>
            <person name="Anantharaman K."/>
            <person name="Lane K.R."/>
            <person name="Thomas B.C."/>
            <person name="Pan C."/>
            <person name="Northen T.R."/>
            <person name="Banfield J.F."/>
        </authorList>
    </citation>
    <scope>NUCLEOTIDE SEQUENCE [LARGE SCALE GENOMIC DNA]</scope>
    <source>
        <strain evidence="6">NP_1</strain>
    </source>
</reference>
<dbReference type="AlphaFoldDB" id="A0A537LYB1"/>
<evidence type="ECO:0000313" key="7">
    <source>
        <dbReference type="Proteomes" id="UP000315217"/>
    </source>
</evidence>
<protein>
    <recommendedName>
        <fullName evidence="5">Sec-independent protein translocase protein TatC</fullName>
    </recommendedName>
</protein>
<keyword evidence="3 5" id="KW-1133">Transmembrane helix</keyword>
<comment type="function">
    <text evidence="5">Part of the twin-arginine translocation (Tat) system that transports large folded proteins containing a characteristic twin-arginine motif in their signal peptide across membranes.</text>
</comment>
<evidence type="ECO:0000256" key="5">
    <source>
        <dbReference type="HAMAP-Rule" id="MF_00902"/>
    </source>
</evidence>
<sequence>MEDRPMTIVEHLEELRVRLLISLVAFGIATIVGYLFVERILALLLRPVGQVVFLAPTEAFFVRLKVAGLAGVFLSLPVILYQIWRFVAMGLTPTERRYTLSMIPVAAVLFVGGAAFAFLTILPFGIRFLLSYQTPNLVPMISIAAYTSFATAFVLSFGLLFQLPLVVVLLARLGIVTPAQLAAGRKYALLGIVTASAVLTPTTDVVSQMLMAVPTYLLYEVSIWVARLVSPRAVPRESPEPTSSS</sequence>
<dbReference type="GO" id="GO:0033281">
    <property type="term" value="C:TAT protein transport complex"/>
    <property type="evidence" value="ECO:0007669"/>
    <property type="project" value="UniProtKB-UniRule"/>
</dbReference>
<dbReference type="PANTHER" id="PTHR30371">
    <property type="entry name" value="SEC-INDEPENDENT PROTEIN TRANSLOCASE PROTEIN TATC"/>
    <property type="match status" value="1"/>
</dbReference>
<keyword evidence="5" id="KW-0811">Translocation</keyword>
<feature type="transmembrane region" description="Helical" evidence="5">
    <location>
        <begin position="105"/>
        <end position="130"/>
    </location>
</feature>
<comment type="subcellular location">
    <subcellularLocation>
        <location evidence="5">Cell membrane</location>
        <topology evidence="5">Multi-pass membrane protein</topology>
    </subcellularLocation>
    <subcellularLocation>
        <location evidence="1">Membrane</location>
        <topology evidence="1">Multi-pass membrane protein</topology>
    </subcellularLocation>
</comment>
<feature type="transmembrane region" description="Helical" evidence="5">
    <location>
        <begin position="150"/>
        <end position="175"/>
    </location>
</feature>
<keyword evidence="5" id="KW-1003">Cell membrane</keyword>
<proteinExistence type="inferred from homology"/>
<comment type="similarity">
    <text evidence="5">Belongs to the TatC family.</text>
</comment>
<gene>
    <name evidence="5 6" type="primary">tatC</name>
    <name evidence="6" type="ORF">E6G98_01535</name>
</gene>
<name>A0A537LYB1_9BACT</name>
<dbReference type="GO" id="GO:0065002">
    <property type="term" value="P:intracellular protein transmembrane transport"/>
    <property type="evidence" value="ECO:0007669"/>
    <property type="project" value="TreeGrafter"/>
</dbReference>
<comment type="caution">
    <text evidence="6">The sequence shown here is derived from an EMBL/GenBank/DDBJ whole genome shotgun (WGS) entry which is preliminary data.</text>
</comment>
<dbReference type="PANTHER" id="PTHR30371:SF0">
    <property type="entry name" value="SEC-INDEPENDENT PROTEIN TRANSLOCASE PROTEIN TATC, CHLOROPLASTIC-RELATED"/>
    <property type="match status" value="1"/>
</dbReference>
<feature type="transmembrane region" description="Helical" evidence="5">
    <location>
        <begin position="20"/>
        <end position="44"/>
    </location>
</feature>
<evidence type="ECO:0000256" key="4">
    <source>
        <dbReference type="ARBA" id="ARBA00023136"/>
    </source>
</evidence>
<comment type="caution">
    <text evidence="5">Lacks conserved residue(s) required for the propagation of feature annotation.</text>
</comment>
<dbReference type="InterPro" id="IPR002033">
    <property type="entry name" value="TatC"/>
</dbReference>
<keyword evidence="4 5" id="KW-0472">Membrane</keyword>